<organism evidence="3 4">
    <name type="scientific">Nocardioides seonyuensis</name>
    <dbReference type="NCBI Taxonomy" id="2518371"/>
    <lineage>
        <taxon>Bacteria</taxon>
        <taxon>Bacillati</taxon>
        <taxon>Actinomycetota</taxon>
        <taxon>Actinomycetes</taxon>
        <taxon>Propionibacteriales</taxon>
        <taxon>Nocardioidaceae</taxon>
        <taxon>Nocardioides</taxon>
    </lineage>
</organism>
<feature type="region of interest" description="Disordered" evidence="1">
    <location>
        <begin position="436"/>
        <end position="464"/>
    </location>
</feature>
<evidence type="ECO:0000313" key="4">
    <source>
        <dbReference type="Proteomes" id="UP000294853"/>
    </source>
</evidence>
<proteinExistence type="predicted"/>
<dbReference type="AlphaFoldDB" id="A0A4P7IIY9"/>
<dbReference type="InterPro" id="IPR023213">
    <property type="entry name" value="CAT-like_dom_sf"/>
</dbReference>
<feature type="region of interest" description="Disordered" evidence="1">
    <location>
        <begin position="1"/>
        <end position="23"/>
    </location>
</feature>
<dbReference type="EMBL" id="CP038436">
    <property type="protein sequence ID" value="QBX57335.1"/>
    <property type="molecule type" value="Genomic_DNA"/>
</dbReference>
<reference evidence="3 4" key="1">
    <citation type="submission" date="2019-03" db="EMBL/GenBank/DDBJ databases">
        <title>Three New Species of Nocardioides, Nocardioides euryhalodurans sp. nov., Nocardioides seonyuensis sp. nov. and Nocardioides eburneoflavus sp. nov. Iolated from Soil.</title>
        <authorList>
            <person name="Roh S.G."/>
            <person name="Lee C."/>
            <person name="Kim M.-K."/>
            <person name="Kim S.B."/>
        </authorList>
    </citation>
    <scope>NUCLEOTIDE SEQUENCE [LARGE SCALE GENOMIC DNA]</scope>
    <source>
        <strain evidence="3 4">MMS17-SY207-3</strain>
    </source>
</reference>
<evidence type="ECO:0000256" key="1">
    <source>
        <dbReference type="SAM" id="MobiDB-lite"/>
    </source>
</evidence>
<dbReference type="OrthoDB" id="9789603at2"/>
<dbReference type="Gene3D" id="3.30.559.10">
    <property type="entry name" value="Chloramphenicol acetyltransferase-like domain"/>
    <property type="match status" value="1"/>
</dbReference>
<evidence type="ECO:0000259" key="2">
    <source>
        <dbReference type="Pfam" id="PF00668"/>
    </source>
</evidence>
<dbReference type="Gene3D" id="3.30.559.30">
    <property type="entry name" value="Nonribosomal peptide synthetase, condensation domain"/>
    <property type="match status" value="1"/>
</dbReference>
<dbReference type="GO" id="GO:0008610">
    <property type="term" value="P:lipid biosynthetic process"/>
    <property type="evidence" value="ECO:0007669"/>
    <property type="project" value="UniProtKB-ARBA"/>
</dbReference>
<feature type="compositionally biased region" description="Basic and acidic residues" evidence="1">
    <location>
        <begin position="1"/>
        <end position="11"/>
    </location>
</feature>
<feature type="domain" description="Condensation" evidence="2">
    <location>
        <begin position="136"/>
        <end position="348"/>
    </location>
</feature>
<evidence type="ECO:0000313" key="3">
    <source>
        <dbReference type="EMBL" id="QBX57335.1"/>
    </source>
</evidence>
<gene>
    <name evidence="3" type="ORF">EXE58_19155</name>
</gene>
<feature type="compositionally biased region" description="Basic and acidic residues" evidence="1">
    <location>
        <begin position="454"/>
        <end position="464"/>
    </location>
</feature>
<dbReference type="GO" id="GO:0003824">
    <property type="term" value="F:catalytic activity"/>
    <property type="evidence" value="ECO:0007669"/>
    <property type="project" value="InterPro"/>
</dbReference>
<accession>A0A4P7IIY9</accession>
<protein>
    <recommendedName>
        <fullName evidence="2">Condensation domain-containing protein</fullName>
    </recommendedName>
</protein>
<keyword evidence="4" id="KW-1185">Reference proteome</keyword>
<name>A0A4P7IIY9_9ACTN</name>
<sequence length="464" mass="49821">MDPRPLTHDQLGHLSGAMGRTQGDPADAPWIGASCVLADAGPGSVAAALASLFDRHESLRCDYVPGQVGLPSGVPGQDEPFRRRLLPPLVVEFEEVPLGVHDDASAVHAVIMDWFAAHAGPAAWPHSAFVTLESGDEVTLFAAFDHVTFDGFSMYTFAAEIPLLHRVFAAGDAPDPALALSGSHLEHARDEREFTRSLTVQEPRLRPWRELLDDRGQVPGLPPASGVRRGDQVTHAMVSLPVAAAEESEAFRALCESWGVSYGLGFIALLLRAIAVQEGPAPTTVRTMMSTHGRSRPYRGSVGWFAGVAPLTVDVDPSADLRDSVMAVRSAWTDSAPSGRIPLGVVGDLLGTRVEPGLVVSFMDSRYCPGWSEWASTQARGYLGHVPPSDQAHAWINCLPTGTFLEARHPDTRECASWVSTLAVLMRGSLQSALRGSRVPRSELVPTVPSPRQESAHHADDSSR</sequence>
<dbReference type="Proteomes" id="UP000294853">
    <property type="component" value="Chromosome"/>
</dbReference>
<dbReference type="SUPFAM" id="SSF52777">
    <property type="entry name" value="CoA-dependent acyltransferases"/>
    <property type="match status" value="2"/>
</dbReference>
<dbReference type="Pfam" id="PF00668">
    <property type="entry name" value="Condensation"/>
    <property type="match status" value="1"/>
</dbReference>
<dbReference type="KEGG" id="nsn:EXE58_19155"/>
<dbReference type="InterPro" id="IPR001242">
    <property type="entry name" value="Condensation_dom"/>
</dbReference>
<dbReference type="RefSeq" id="WP_135269320.1">
    <property type="nucleotide sequence ID" value="NZ_CP038436.1"/>
</dbReference>